<accession>A0AAN9I387</accession>
<organism evidence="5 6">
    <name type="scientific">Crotalaria pallida</name>
    <name type="common">Smooth rattlebox</name>
    <name type="synonym">Crotalaria striata</name>
    <dbReference type="NCBI Taxonomy" id="3830"/>
    <lineage>
        <taxon>Eukaryota</taxon>
        <taxon>Viridiplantae</taxon>
        <taxon>Streptophyta</taxon>
        <taxon>Embryophyta</taxon>
        <taxon>Tracheophyta</taxon>
        <taxon>Spermatophyta</taxon>
        <taxon>Magnoliopsida</taxon>
        <taxon>eudicotyledons</taxon>
        <taxon>Gunneridae</taxon>
        <taxon>Pentapetalae</taxon>
        <taxon>rosids</taxon>
        <taxon>fabids</taxon>
        <taxon>Fabales</taxon>
        <taxon>Fabaceae</taxon>
        <taxon>Papilionoideae</taxon>
        <taxon>50 kb inversion clade</taxon>
        <taxon>genistoids sensu lato</taxon>
        <taxon>core genistoids</taxon>
        <taxon>Crotalarieae</taxon>
        <taxon>Crotalaria</taxon>
    </lineage>
</organism>
<evidence type="ECO:0000256" key="3">
    <source>
        <dbReference type="SAM" id="MobiDB-lite"/>
    </source>
</evidence>
<dbReference type="InterPro" id="IPR008271">
    <property type="entry name" value="Ser/Thr_kinase_AS"/>
</dbReference>
<dbReference type="GO" id="GO:0005524">
    <property type="term" value="F:ATP binding"/>
    <property type="evidence" value="ECO:0007669"/>
    <property type="project" value="UniProtKB-KW"/>
</dbReference>
<dbReference type="PROSITE" id="PS00108">
    <property type="entry name" value="PROTEIN_KINASE_ST"/>
    <property type="match status" value="1"/>
</dbReference>
<protein>
    <recommendedName>
        <fullName evidence="4">Protein kinase domain-containing protein</fullName>
    </recommendedName>
</protein>
<dbReference type="GO" id="GO:0035556">
    <property type="term" value="P:intracellular signal transduction"/>
    <property type="evidence" value="ECO:0007669"/>
    <property type="project" value="TreeGrafter"/>
</dbReference>
<dbReference type="PANTHER" id="PTHR24346">
    <property type="entry name" value="MAP/MICROTUBULE AFFINITY-REGULATING KINASE"/>
    <property type="match status" value="1"/>
</dbReference>
<dbReference type="InterPro" id="IPR011009">
    <property type="entry name" value="Kinase-like_dom_sf"/>
</dbReference>
<dbReference type="PROSITE" id="PS50011">
    <property type="entry name" value="PROTEIN_KINASE_DOM"/>
    <property type="match status" value="1"/>
</dbReference>
<sequence length="510" mass="57837">MMGCLSCLGEIEDDEISHYSEVNSNTNSEDESDVQARPKHSEEILSLRAENNMFCRQFLVKETHKLIRSEDDNGNKMINEYVRVHRIGSGSYGKVSHLRKIRVALSETAMTDVLREFISADSIWKLLIYPQPPFRHRQALCTITAVISLSRSSLVSPLTALSLSITTVLFRHCFPITDAFSLPPPAHSLSSVTTTLSPVTTTLSLFSHRCSISISLYLVRFFSIYARSYLQVLEYVEGKWICEGSGRSCALGEETALIYLRDIVSGLKYLHAHNIVHGDIKPDNLLVNRHGTVKIGDFSVSQAFEDDNDVLRLSLGTPVFTAPECCLGYGLTYHDKTSDTWAVGVTLFCDIGRPPLPFLEFREQTMVNEDAPDVQGWREKMDDGTVPSFGAIPSELFPYGIVDPVYSRNYGKPAHKHISREQFYEEEKAREEREEKARKEREEARRKAAEEARYGGDEPLTAKDIEEAFFHMPQDWEIAIFDVADRFYKAMLDGTLMEINLLKFDGRNFI</sequence>
<evidence type="ECO:0000256" key="2">
    <source>
        <dbReference type="ARBA" id="ARBA00022840"/>
    </source>
</evidence>
<keyword evidence="1" id="KW-0547">Nucleotide-binding</keyword>
<evidence type="ECO:0000259" key="4">
    <source>
        <dbReference type="PROSITE" id="PS50011"/>
    </source>
</evidence>
<name>A0AAN9I387_CROPI</name>
<evidence type="ECO:0000313" key="6">
    <source>
        <dbReference type="Proteomes" id="UP001372338"/>
    </source>
</evidence>
<comment type="caution">
    <text evidence="5">The sequence shown here is derived from an EMBL/GenBank/DDBJ whole genome shotgun (WGS) entry which is preliminary data.</text>
</comment>
<gene>
    <name evidence="5" type="ORF">RIF29_24439</name>
</gene>
<dbReference type="InterPro" id="IPR000719">
    <property type="entry name" value="Prot_kinase_dom"/>
</dbReference>
<reference evidence="5 6" key="1">
    <citation type="submission" date="2024-01" db="EMBL/GenBank/DDBJ databases">
        <title>The genomes of 5 underutilized Papilionoideae crops provide insights into root nodulation and disease resistanc.</title>
        <authorList>
            <person name="Yuan L."/>
        </authorList>
    </citation>
    <scope>NUCLEOTIDE SEQUENCE [LARGE SCALE GENOMIC DNA]</scope>
    <source>
        <strain evidence="5">ZHUSHIDOU_FW_LH</strain>
        <tissue evidence="5">Leaf</tissue>
    </source>
</reference>
<dbReference type="Proteomes" id="UP001372338">
    <property type="component" value="Unassembled WGS sequence"/>
</dbReference>
<dbReference type="Pfam" id="PF00069">
    <property type="entry name" value="Pkinase"/>
    <property type="match status" value="1"/>
</dbReference>
<dbReference type="EMBL" id="JAYWIO010000005">
    <property type="protein sequence ID" value="KAK7258851.1"/>
    <property type="molecule type" value="Genomic_DNA"/>
</dbReference>
<dbReference type="Gene3D" id="1.10.510.10">
    <property type="entry name" value="Transferase(Phosphotransferase) domain 1"/>
    <property type="match status" value="1"/>
</dbReference>
<feature type="region of interest" description="Disordered" evidence="3">
    <location>
        <begin position="428"/>
        <end position="455"/>
    </location>
</feature>
<feature type="domain" description="Protein kinase" evidence="4">
    <location>
        <begin position="81"/>
        <end position="470"/>
    </location>
</feature>
<dbReference type="SUPFAM" id="SSF56112">
    <property type="entry name" value="Protein kinase-like (PK-like)"/>
    <property type="match status" value="1"/>
</dbReference>
<dbReference type="SMART" id="SM00220">
    <property type="entry name" value="S_TKc"/>
    <property type="match status" value="1"/>
</dbReference>
<dbReference type="GO" id="GO:0004674">
    <property type="term" value="F:protein serine/threonine kinase activity"/>
    <property type="evidence" value="ECO:0007669"/>
    <property type="project" value="TreeGrafter"/>
</dbReference>
<keyword evidence="6" id="KW-1185">Reference proteome</keyword>
<evidence type="ECO:0000256" key="1">
    <source>
        <dbReference type="ARBA" id="ARBA00022741"/>
    </source>
</evidence>
<dbReference type="AlphaFoldDB" id="A0AAN9I387"/>
<dbReference type="GO" id="GO:0005737">
    <property type="term" value="C:cytoplasm"/>
    <property type="evidence" value="ECO:0007669"/>
    <property type="project" value="TreeGrafter"/>
</dbReference>
<keyword evidence="2" id="KW-0067">ATP-binding</keyword>
<evidence type="ECO:0000313" key="5">
    <source>
        <dbReference type="EMBL" id="KAK7258851.1"/>
    </source>
</evidence>
<proteinExistence type="predicted"/>
<dbReference type="PANTHER" id="PTHR24346:SF39">
    <property type="entry name" value="SERINE_THREONINE-PROTEIN KINASE GRIK1-RELATED"/>
    <property type="match status" value="1"/>
</dbReference>